<keyword evidence="3" id="KW-0997">Cell inner membrane</keyword>
<dbReference type="OrthoDB" id="9803456at2"/>
<keyword evidence="8" id="KW-1185">Reference proteome</keyword>
<dbReference type="GO" id="GO:0005886">
    <property type="term" value="C:plasma membrane"/>
    <property type="evidence" value="ECO:0007669"/>
    <property type="project" value="UniProtKB-SubCell"/>
</dbReference>
<dbReference type="CDD" id="cd07984">
    <property type="entry name" value="LPLAT_LABLAT-like"/>
    <property type="match status" value="1"/>
</dbReference>
<dbReference type="NCBIfam" id="NF004190">
    <property type="entry name" value="PRK05645.1"/>
    <property type="match status" value="1"/>
</dbReference>
<keyword evidence="5" id="KW-0472">Membrane</keyword>
<sequence>MERLKGALIIGFLRLFALLPWRMVQGLGAAIGWLSYKLPNRSREVTRINLSRCFPELDEQQLEQLLRRSLISIGMTLTESACAWIWPAQKTLSLVREVEGLEHLQRALESGKGLVTLSSHLGNWEVLLHYLGLHCKAAILYRPIKMKAVDELLQKQRVQMGNEVVPSTPAGILSLIKKVRRGGVAGIAVDPEPALANGVFVPFCGVPALTSKFATSLLKGHKAVGVFLHAVRLPDGSGYRVIVEPAPEAMYAEDDEQAVAAMVQVLERQVRANPEQYMWNMKRFKRRPPGEAKWY</sequence>
<evidence type="ECO:0000256" key="1">
    <source>
        <dbReference type="ARBA" id="ARBA00004533"/>
    </source>
</evidence>
<organism evidence="7 8">
    <name type="scientific">Pseudomonas mangrovi</name>
    <dbReference type="NCBI Taxonomy" id="2161748"/>
    <lineage>
        <taxon>Bacteria</taxon>
        <taxon>Pseudomonadati</taxon>
        <taxon>Pseudomonadota</taxon>
        <taxon>Gammaproteobacteria</taxon>
        <taxon>Pseudomonadales</taxon>
        <taxon>Pseudomonadaceae</taxon>
        <taxon>Pseudomonas</taxon>
    </lineage>
</organism>
<evidence type="ECO:0000256" key="5">
    <source>
        <dbReference type="ARBA" id="ARBA00023136"/>
    </source>
</evidence>
<dbReference type="EMBL" id="QASN01000017">
    <property type="protein sequence ID" value="PTU74538.1"/>
    <property type="molecule type" value="Genomic_DNA"/>
</dbReference>
<dbReference type="Pfam" id="PF03279">
    <property type="entry name" value="Lip_A_acyltrans"/>
    <property type="match status" value="1"/>
</dbReference>
<dbReference type="RefSeq" id="WP_108107232.1">
    <property type="nucleotide sequence ID" value="NZ_QASN01000017.1"/>
</dbReference>
<comment type="caution">
    <text evidence="7">The sequence shown here is derived from an EMBL/GenBank/DDBJ whole genome shotgun (WGS) entry which is preliminary data.</text>
</comment>
<dbReference type="GO" id="GO:0009247">
    <property type="term" value="P:glycolipid biosynthetic process"/>
    <property type="evidence" value="ECO:0007669"/>
    <property type="project" value="UniProtKB-ARBA"/>
</dbReference>
<keyword evidence="2" id="KW-1003">Cell membrane</keyword>
<dbReference type="GO" id="GO:0016746">
    <property type="term" value="F:acyltransferase activity"/>
    <property type="evidence" value="ECO:0007669"/>
    <property type="project" value="UniProtKB-KW"/>
</dbReference>
<proteinExistence type="predicted"/>
<dbReference type="PANTHER" id="PTHR30606">
    <property type="entry name" value="LIPID A BIOSYNTHESIS LAUROYL ACYLTRANSFERASE"/>
    <property type="match status" value="1"/>
</dbReference>
<keyword evidence="6 7" id="KW-0012">Acyltransferase</keyword>
<dbReference type="InterPro" id="IPR004960">
    <property type="entry name" value="LipA_acyltrans"/>
</dbReference>
<dbReference type="Proteomes" id="UP000244064">
    <property type="component" value="Unassembled WGS sequence"/>
</dbReference>
<evidence type="ECO:0000256" key="4">
    <source>
        <dbReference type="ARBA" id="ARBA00022679"/>
    </source>
</evidence>
<keyword evidence="4 7" id="KW-0808">Transferase</keyword>
<protein>
    <submittedName>
        <fullName evidence="7">Lysophospholipid acyltransferase</fullName>
    </submittedName>
</protein>
<evidence type="ECO:0000313" key="7">
    <source>
        <dbReference type="EMBL" id="PTU74538.1"/>
    </source>
</evidence>
<evidence type="ECO:0000313" key="8">
    <source>
        <dbReference type="Proteomes" id="UP000244064"/>
    </source>
</evidence>
<accession>A0A2T5P9W0</accession>
<dbReference type="PANTHER" id="PTHR30606:SF10">
    <property type="entry name" value="PHOSPHATIDYLINOSITOL MANNOSIDE ACYLTRANSFERASE"/>
    <property type="match status" value="1"/>
</dbReference>
<evidence type="ECO:0000256" key="2">
    <source>
        <dbReference type="ARBA" id="ARBA00022475"/>
    </source>
</evidence>
<dbReference type="AlphaFoldDB" id="A0A2T5P9W0"/>
<dbReference type="PIRSF" id="PIRSF026649">
    <property type="entry name" value="MsbB"/>
    <property type="match status" value="1"/>
</dbReference>
<evidence type="ECO:0000256" key="3">
    <source>
        <dbReference type="ARBA" id="ARBA00022519"/>
    </source>
</evidence>
<gene>
    <name evidence="7" type="ORF">DBO85_10655</name>
</gene>
<reference evidence="7 8" key="1">
    <citation type="submission" date="2018-04" db="EMBL/GenBank/DDBJ databases">
        <title>Pseudomonas sp. nov., isolated from mangrove soil.</title>
        <authorList>
            <person name="Chen C."/>
        </authorList>
    </citation>
    <scope>NUCLEOTIDE SEQUENCE [LARGE SCALE GENOMIC DNA]</scope>
    <source>
        <strain evidence="7 8">TC-11</strain>
    </source>
</reference>
<name>A0A2T5P9W0_9PSED</name>
<comment type="subcellular location">
    <subcellularLocation>
        <location evidence="1">Cell inner membrane</location>
    </subcellularLocation>
</comment>
<evidence type="ECO:0000256" key="6">
    <source>
        <dbReference type="ARBA" id="ARBA00023315"/>
    </source>
</evidence>